<dbReference type="PROSITE" id="PS50943">
    <property type="entry name" value="HTH_CROC1"/>
    <property type="match status" value="1"/>
</dbReference>
<dbReference type="AlphaFoldDB" id="A0A5S4EW33"/>
<dbReference type="GO" id="GO:0003677">
    <property type="term" value="F:DNA binding"/>
    <property type="evidence" value="ECO:0007669"/>
    <property type="project" value="InterPro"/>
</dbReference>
<name>A0A5S4EW33_9ACTN</name>
<dbReference type="Proteomes" id="UP000309128">
    <property type="component" value="Unassembled WGS sequence"/>
</dbReference>
<keyword evidence="3" id="KW-1185">Reference proteome</keyword>
<evidence type="ECO:0000259" key="1">
    <source>
        <dbReference type="PROSITE" id="PS50943"/>
    </source>
</evidence>
<protein>
    <submittedName>
        <fullName evidence="2">Helix-turn-helix transcriptional regulator</fullName>
    </submittedName>
</protein>
<dbReference type="Pfam" id="PF19054">
    <property type="entry name" value="DUF5753"/>
    <property type="match status" value="1"/>
</dbReference>
<dbReference type="InterPro" id="IPR043917">
    <property type="entry name" value="DUF5753"/>
</dbReference>
<dbReference type="SMART" id="SM00530">
    <property type="entry name" value="HTH_XRE"/>
    <property type="match status" value="1"/>
</dbReference>
<evidence type="ECO:0000313" key="2">
    <source>
        <dbReference type="EMBL" id="TMR07831.1"/>
    </source>
</evidence>
<dbReference type="CDD" id="cd00093">
    <property type="entry name" value="HTH_XRE"/>
    <property type="match status" value="1"/>
</dbReference>
<evidence type="ECO:0000313" key="3">
    <source>
        <dbReference type="Proteomes" id="UP000309128"/>
    </source>
</evidence>
<dbReference type="SUPFAM" id="SSF47413">
    <property type="entry name" value="lambda repressor-like DNA-binding domains"/>
    <property type="match status" value="1"/>
</dbReference>
<dbReference type="Pfam" id="PF13560">
    <property type="entry name" value="HTH_31"/>
    <property type="match status" value="1"/>
</dbReference>
<sequence length="288" mass="32117">MISPYVRRLRLAEELRGLRTAAGMTHEQLAKKLGASRAQISRLENGHVPPDQDDIIKILDALGVEGEQWTQILTIAREAAERGWWESNKAMGERQALFANLEAGAASICEYQQTFFPGLLQTPEFTRVRVESDWFQRSAGASFQAEGLIKGRAGRQRMLARPGGPTYEVIVDEVVIRRRLAPPGVVRAQLLHLVDKAAEERITIRVLPIETDIEGYTLVPCTFSIYRYHDPGDPVVVGVEAVTSDVVLTEPHQVTSYLHMYDRLRAAALPEQDGLALLIRAADQLPDE</sequence>
<dbReference type="InterPro" id="IPR010982">
    <property type="entry name" value="Lambda_DNA-bd_dom_sf"/>
</dbReference>
<feature type="domain" description="HTH cro/C1-type" evidence="1">
    <location>
        <begin position="15"/>
        <end position="69"/>
    </location>
</feature>
<dbReference type="Gene3D" id="1.10.260.40">
    <property type="entry name" value="lambda repressor-like DNA-binding domains"/>
    <property type="match status" value="1"/>
</dbReference>
<gene>
    <name evidence="2" type="ORF">ETD86_50400</name>
</gene>
<accession>A0A5S4EW33</accession>
<dbReference type="EMBL" id="VCKY01000344">
    <property type="protein sequence ID" value="TMR07831.1"/>
    <property type="molecule type" value="Genomic_DNA"/>
</dbReference>
<reference evidence="2 3" key="1">
    <citation type="submission" date="2019-05" db="EMBL/GenBank/DDBJ databases">
        <title>Draft genome sequence of Nonomuraea turkmeniaca DSM 43926.</title>
        <authorList>
            <person name="Saricaoglu S."/>
            <person name="Isik K."/>
        </authorList>
    </citation>
    <scope>NUCLEOTIDE SEQUENCE [LARGE SCALE GENOMIC DNA]</scope>
    <source>
        <strain evidence="2 3">DSM 43926</strain>
    </source>
</reference>
<dbReference type="OrthoDB" id="5177725at2"/>
<proteinExistence type="predicted"/>
<dbReference type="InterPro" id="IPR001387">
    <property type="entry name" value="Cro/C1-type_HTH"/>
</dbReference>
<organism evidence="2 3">
    <name type="scientific">Nonomuraea turkmeniaca</name>
    <dbReference type="NCBI Taxonomy" id="103838"/>
    <lineage>
        <taxon>Bacteria</taxon>
        <taxon>Bacillati</taxon>
        <taxon>Actinomycetota</taxon>
        <taxon>Actinomycetes</taxon>
        <taxon>Streptosporangiales</taxon>
        <taxon>Streptosporangiaceae</taxon>
        <taxon>Nonomuraea</taxon>
    </lineage>
</organism>
<comment type="caution">
    <text evidence="2">The sequence shown here is derived from an EMBL/GenBank/DDBJ whole genome shotgun (WGS) entry which is preliminary data.</text>
</comment>